<dbReference type="RefSeq" id="WP_195172851.1">
    <property type="nucleotide sequence ID" value="NZ_CP062983.1"/>
</dbReference>
<evidence type="ECO:0000259" key="1">
    <source>
        <dbReference type="SMART" id="SM00849"/>
    </source>
</evidence>
<dbReference type="Proteomes" id="UP000594468">
    <property type="component" value="Chromosome"/>
</dbReference>
<dbReference type="Pfam" id="PF00753">
    <property type="entry name" value="Lactamase_B"/>
    <property type="match status" value="1"/>
</dbReference>
<evidence type="ECO:0000313" key="2">
    <source>
        <dbReference type="EMBL" id="QPC84788.1"/>
    </source>
</evidence>
<accession>A0A7S8EDL4</accession>
<dbReference type="AlphaFoldDB" id="A0A7S8EDL4"/>
<protein>
    <submittedName>
        <fullName evidence="2">MBL fold metallo-hydrolase</fullName>
    </submittedName>
</protein>
<sequence length="342" mass="37451">MTTQTLPAVEHFRSSTGVEIYRIPAEAFPGFWAYAYLLIGAGVPTLVDTGSGYPASTEGILAGLASVTADFDPAFRLQDIARIIITHGHVDHFGGLVDLLEAVGGADVGIHPLDRRVLTNYDERVIVATRNLTIYLKSAGIQGEALTALLQSYGFSKQHIRSSKVDFVVEDGDEIDGMQFVHVPGHCSGQVAIRLGDVLLSADHVLSYTAPNVAAESITHYTGLGHYRDSLRKVQALDGIRLAMGGHEDPIEHFYERIDRIQARIDQKLGRILTIIRNSEAPMSITDICDVLYATKQGFERLLALQQTGAYTEYLYDRGHLSVANLQAIEQSEQATVLYNVL</sequence>
<dbReference type="InterPro" id="IPR050855">
    <property type="entry name" value="NDM-1-like"/>
</dbReference>
<keyword evidence="3" id="KW-1185">Reference proteome</keyword>
<dbReference type="InterPro" id="IPR001279">
    <property type="entry name" value="Metallo-B-lactamas"/>
</dbReference>
<proteinExistence type="predicted"/>
<dbReference type="EMBL" id="CP062983">
    <property type="protein sequence ID" value="QPC84788.1"/>
    <property type="molecule type" value="Genomic_DNA"/>
</dbReference>
<dbReference type="SUPFAM" id="SSF56281">
    <property type="entry name" value="Metallo-hydrolase/oxidoreductase"/>
    <property type="match status" value="1"/>
</dbReference>
<organism evidence="2 3">
    <name type="scientific">Phototrophicus methaneseepsis</name>
    <dbReference type="NCBI Taxonomy" id="2710758"/>
    <lineage>
        <taxon>Bacteria</taxon>
        <taxon>Bacillati</taxon>
        <taxon>Chloroflexota</taxon>
        <taxon>Candidatus Thermofontia</taxon>
        <taxon>Phototrophicales</taxon>
        <taxon>Phototrophicaceae</taxon>
        <taxon>Phototrophicus</taxon>
    </lineage>
</organism>
<feature type="domain" description="Metallo-beta-lactamase" evidence="1">
    <location>
        <begin position="32"/>
        <end position="247"/>
    </location>
</feature>
<dbReference type="SMART" id="SM00849">
    <property type="entry name" value="Lactamase_B"/>
    <property type="match status" value="1"/>
</dbReference>
<dbReference type="Gene3D" id="3.60.15.10">
    <property type="entry name" value="Ribonuclease Z/Hydroxyacylglutathione hydrolase-like"/>
    <property type="match status" value="1"/>
</dbReference>
<name>A0A7S8EDL4_9CHLR</name>
<dbReference type="PANTHER" id="PTHR42951">
    <property type="entry name" value="METALLO-BETA-LACTAMASE DOMAIN-CONTAINING"/>
    <property type="match status" value="1"/>
</dbReference>
<dbReference type="GO" id="GO:0016787">
    <property type="term" value="F:hydrolase activity"/>
    <property type="evidence" value="ECO:0007669"/>
    <property type="project" value="UniProtKB-KW"/>
</dbReference>
<gene>
    <name evidence="2" type="ORF">G4Y79_10555</name>
</gene>
<dbReference type="InterPro" id="IPR036866">
    <property type="entry name" value="RibonucZ/Hydroxyglut_hydro"/>
</dbReference>
<dbReference type="KEGG" id="pmet:G4Y79_10555"/>
<reference evidence="2 3" key="1">
    <citation type="submission" date="2020-02" db="EMBL/GenBank/DDBJ databases">
        <authorList>
            <person name="Zheng R.K."/>
            <person name="Sun C.M."/>
        </authorList>
    </citation>
    <scope>NUCLEOTIDE SEQUENCE [LARGE SCALE GENOMIC DNA]</scope>
    <source>
        <strain evidence="3">rifampicinis</strain>
    </source>
</reference>
<dbReference type="PANTHER" id="PTHR42951:SF14">
    <property type="entry name" value="METALLO-BETA-LACTAMASE SUPERFAMILY PROTEIN"/>
    <property type="match status" value="1"/>
</dbReference>
<evidence type="ECO:0000313" key="3">
    <source>
        <dbReference type="Proteomes" id="UP000594468"/>
    </source>
</evidence>
<keyword evidence="2" id="KW-0378">Hydrolase</keyword>